<organism evidence="1 2">
    <name type="scientific">Ameca splendens</name>
    <dbReference type="NCBI Taxonomy" id="208324"/>
    <lineage>
        <taxon>Eukaryota</taxon>
        <taxon>Metazoa</taxon>
        <taxon>Chordata</taxon>
        <taxon>Craniata</taxon>
        <taxon>Vertebrata</taxon>
        <taxon>Euteleostomi</taxon>
        <taxon>Actinopterygii</taxon>
        <taxon>Neopterygii</taxon>
        <taxon>Teleostei</taxon>
        <taxon>Neoteleostei</taxon>
        <taxon>Acanthomorphata</taxon>
        <taxon>Ovalentaria</taxon>
        <taxon>Atherinomorphae</taxon>
        <taxon>Cyprinodontiformes</taxon>
        <taxon>Goodeidae</taxon>
        <taxon>Ameca</taxon>
    </lineage>
</organism>
<dbReference type="EMBL" id="JAHRIP010089918">
    <property type="protein sequence ID" value="MEQ2316718.1"/>
    <property type="molecule type" value="Genomic_DNA"/>
</dbReference>
<sequence length="110" mass="11950">MVLIGLQARIRGFWACRAPGQGLQVAKDTRGLKQNSEILGVIQNSARLFVFVCECWGGSGGLDLAVGCLTDMSGFFYRLAPESLSNLHDLFKCDWRAANLENLSNCPGSP</sequence>
<reference evidence="1 2" key="1">
    <citation type="submission" date="2021-06" db="EMBL/GenBank/DDBJ databases">
        <authorList>
            <person name="Palmer J.M."/>
        </authorList>
    </citation>
    <scope>NUCLEOTIDE SEQUENCE [LARGE SCALE GENOMIC DNA]</scope>
    <source>
        <strain evidence="1 2">AS_MEX2019</strain>
        <tissue evidence="1">Muscle</tissue>
    </source>
</reference>
<protein>
    <submittedName>
        <fullName evidence="1">Uncharacterized protein</fullName>
    </submittedName>
</protein>
<name>A0ABV1ADR7_9TELE</name>
<keyword evidence="2" id="KW-1185">Reference proteome</keyword>
<comment type="caution">
    <text evidence="1">The sequence shown here is derived from an EMBL/GenBank/DDBJ whole genome shotgun (WGS) entry which is preliminary data.</text>
</comment>
<gene>
    <name evidence="1" type="ORF">AMECASPLE_035463</name>
</gene>
<dbReference type="Proteomes" id="UP001469553">
    <property type="component" value="Unassembled WGS sequence"/>
</dbReference>
<proteinExistence type="predicted"/>
<accession>A0ABV1ADR7</accession>
<evidence type="ECO:0000313" key="2">
    <source>
        <dbReference type="Proteomes" id="UP001469553"/>
    </source>
</evidence>
<evidence type="ECO:0000313" key="1">
    <source>
        <dbReference type="EMBL" id="MEQ2316718.1"/>
    </source>
</evidence>